<feature type="binding site" evidence="2">
    <location>
        <position position="224"/>
    </location>
    <ligand>
        <name>Mg(2+)</name>
        <dbReference type="ChEBI" id="CHEBI:18420"/>
        <label>1</label>
        <note>catalytic</note>
    </ligand>
</feature>
<evidence type="ECO:0000313" key="3">
    <source>
        <dbReference type="EMBL" id="SBS35204.1"/>
    </source>
</evidence>
<dbReference type="Proteomes" id="UP000092627">
    <property type="component" value="Unassembled WGS sequence"/>
</dbReference>
<sequence length="278" mass="30778">MLSPEKKLAIIETVREVAKQEILPRFRALSEDAIDTKSGFDDLVTVADLAAENAMTEHFKKMIPEALVVGEEAVAADESVLKHLDSSALVIIIDPIDGTWNYANGLATFGVLIAASFQGETIFGLLYDVVNDDWIEASKGEGAWYVKPNHVRHQLQLSEAPSDENLVGIYSPFLFKDIEQRKQAAITQAQYARVLSMRCSCHEYRTLLGNNVDFFISPKPNSWDHAAGLLAFQEAGGMVAMLDGSVYRPSVRKGMIVAARNAQVMAKIQQDFAWYQPL</sequence>
<dbReference type="PRINTS" id="PR00377">
    <property type="entry name" value="IMPHPHTASES"/>
</dbReference>
<dbReference type="SUPFAM" id="SSF56655">
    <property type="entry name" value="Carbohydrate phosphatase"/>
    <property type="match status" value="1"/>
</dbReference>
<dbReference type="EMBL" id="FLOC01000021">
    <property type="protein sequence ID" value="SBS35204.1"/>
    <property type="molecule type" value="Genomic_DNA"/>
</dbReference>
<feature type="binding site" evidence="2">
    <location>
        <position position="94"/>
    </location>
    <ligand>
        <name>Mg(2+)</name>
        <dbReference type="ChEBI" id="CHEBI:18420"/>
        <label>1</label>
        <note>catalytic</note>
    </ligand>
</feature>
<dbReference type="GO" id="GO:0046872">
    <property type="term" value="F:metal ion binding"/>
    <property type="evidence" value="ECO:0007669"/>
    <property type="project" value="UniProtKB-KW"/>
</dbReference>
<keyword evidence="4" id="KW-1185">Reference proteome</keyword>
<comment type="cofactor">
    <cofactor evidence="2">
        <name>Mg(2+)</name>
        <dbReference type="ChEBI" id="CHEBI:18420"/>
    </cofactor>
</comment>
<evidence type="ECO:0000313" key="4">
    <source>
        <dbReference type="Proteomes" id="UP000092627"/>
    </source>
</evidence>
<gene>
    <name evidence="3" type="primary">suhB_4</name>
    <name evidence="3" type="ORF">MAQ5080_03107</name>
</gene>
<organism evidence="3 4">
    <name type="scientific">Marinomonas aquimarina</name>
    <dbReference type="NCBI Taxonomy" id="295068"/>
    <lineage>
        <taxon>Bacteria</taxon>
        <taxon>Pseudomonadati</taxon>
        <taxon>Pseudomonadota</taxon>
        <taxon>Gammaproteobacteria</taxon>
        <taxon>Oceanospirillales</taxon>
        <taxon>Oceanospirillaceae</taxon>
        <taxon>Marinomonas</taxon>
    </lineage>
</organism>
<protein>
    <submittedName>
        <fullName evidence="3">Inositol-1-monophosphatase</fullName>
        <ecNumber evidence="3">3.1.3.25</ecNumber>
    </submittedName>
</protein>
<comment type="similarity">
    <text evidence="1">Belongs to the inositol monophosphatase superfamily.</text>
</comment>
<accession>A0A1A8TQ35</accession>
<name>A0A1A8TQ35_9GAMM</name>
<keyword evidence="2" id="KW-0479">Metal-binding</keyword>
<dbReference type="Gene3D" id="3.30.540.10">
    <property type="entry name" value="Fructose-1,6-Bisphosphatase, subunit A, domain 1"/>
    <property type="match status" value="1"/>
</dbReference>
<feature type="binding site" evidence="2">
    <location>
        <position position="96"/>
    </location>
    <ligand>
        <name>Mg(2+)</name>
        <dbReference type="ChEBI" id="CHEBI:18420"/>
        <label>1</label>
        <note>catalytic</note>
    </ligand>
</feature>
<dbReference type="InterPro" id="IPR000760">
    <property type="entry name" value="Inositol_monophosphatase-like"/>
</dbReference>
<dbReference type="PANTHER" id="PTHR20854">
    <property type="entry name" value="INOSITOL MONOPHOSPHATASE"/>
    <property type="match status" value="1"/>
</dbReference>
<keyword evidence="2" id="KW-0460">Magnesium</keyword>
<evidence type="ECO:0000256" key="1">
    <source>
        <dbReference type="ARBA" id="ARBA00009759"/>
    </source>
</evidence>
<keyword evidence="3" id="KW-0378">Hydrolase</keyword>
<dbReference type="GO" id="GO:0006020">
    <property type="term" value="P:inositol metabolic process"/>
    <property type="evidence" value="ECO:0007669"/>
    <property type="project" value="TreeGrafter"/>
</dbReference>
<dbReference type="RefSeq" id="WP_197464639.1">
    <property type="nucleotide sequence ID" value="NZ_FLOC01000021.1"/>
</dbReference>
<proteinExistence type="inferred from homology"/>
<feature type="binding site" evidence="2">
    <location>
        <position position="97"/>
    </location>
    <ligand>
        <name>Mg(2+)</name>
        <dbReference type="ChEBI" id="CHEBI:18420"/>
        <label>1</label>
        <note>catalytic</note>
    </ligand>
</feature>
<reference evidence="3 4" key="1">
    <citation type="submission" date="2016-06" db="EMBL/GenBank/DDBJ databases">
        <authorList>
            <person name="Kjaerup R.B."/>
            <person name="Dalgaard T.S."/>
            <person name="Juul-Madsen H.R."/>
        </authorList>
    </citation>
    <scope>NUCLEOTIDE SEQUENCE [LARGE SCALE GENOMIC DNA]</scope>
    <source>
        <strain evidence="3 4">CECT 5080</strain>
    </source>
</reference>
<feature type="binding site" evidence="2">
    <location>
        <position position="71"/>
    </location>
    <ligand>
        <name>Mg(2+)</name>
        <dbReference type="ChEBI" id="CHEBI:18420"/>
        <label>1</label>
        <note>catalytic</note>
    </ligand>
</feature>
<dbReference type="STRING" id="295068.MAQ5080_03107"/>
<dbReference type="GO" id="GO:0007165">
    <property type="term" value="P:signal transduction"/>
    <property type="evidence" value="ECO:0007669"/>
    <property type="project" value="TreeGrafter"/>
</dbReference>
<dbReference type="AlphaFoldDB" id="A0A1A8TQ35"/>
<dbReference type="PANTHER" id="PTHR20854:SF4">
    <property type="entry name" value="INOSITOL-1-MONOPHOSPHATASE-RELATED"/>
    <property type="match status" value="1"/>
</dbReference>
<evidence type="ECO:0000256" key="2">
    <source>
        <dbReference type="PIRSR" id="PIRSR600760-2"/>
    </source>
</evidence>
<dbReference type="Pfam" id="PF00459">
    <property type="entry name" value="Inositol_P"/>
    <property type="match status" value="1"/>
</dbReference>
<dbReference type="Gene3D" id="3.40.190.80">
    <property type="match status" value="1"/>
</dbReference>
<dbReference type="EC" id="3.1.3.25" evidence="3"/>
<dbReference type="GO" id="GO:0008934">
    <property type="term" value="F:inositol monophosphate 1-phosphatase activity"/>
    <property type="evidence" value="ECO:0007669"/>
    <property type="project" value="TreeGrafter"/>
</dbReference>